<dbReference type="Pfam" id="PF16911">
    <property type="entry name" value="PapA_C"/>
    <property type="match status" value="1"/>
</dbReference>
<evidence type="ECO:0000259" key="3">
    <source>
        <dbReference type="Pfam" id="PF16911"/>
    </source>
</evidence>
<organism evidence="4 5">
    <name type="scientific">Apodospora peruviana</name>
    <dbReference type="NCBI Taxonomy" id="516989"/>
    <lineage>
        <taxon>Eukaryota</taxon>
        <taxon>Fungi</taxon>
        <taxon>Dikarya</taxon>
        <taxon>Ascomycota</taxon>
        <taxon>Pezizomycotina</taxon>
        <taxon>Sordariomycetes</taxon>
        <taxon>Sordariomycetidae</taxon>
        <taxon>Sordariales</taxon>
        <taxon>Lasiosphaeriaceae</taxon>
        <taxon>Apodospora</taxon>
    </lineage>
</organism>
<keyword evidence="5" id="KW-1185">Reference proteome</keyword>
<sequence>MAYSWTETAPGIWRRELGGLEKTYRFMSQIFKHTGHEHWGLYAICTVDFSANQHDIATTLRHAWQALRIEFPGLAVTVDGYKAEYRIATKESLAIWTEQTFVVDPDKQADEIIADYPLNALPQLYYLPAKSEVLLLTSHWRVDAIGCCLLLDRLLALASEQTESRVPAAADSDRTHLPSPPMEDAAGAPLTPTAEINAMTQEVTTRFAQKARSSIGIPYAGNTTTPPGQPAYESAVFTSESTAALVEACRDRKISVSAAVYAALGAAIFRMRGAGNDAAEDYSTIMAVNMRPHLQPPYDTPQHACQAYVSSITPTVRRAENFTTNTEDLTRYFRTWHTSDYNKSLREIYRRASQGLINTGSRPPAGGPPPHGITLSSLGVIDNFFSRRVGEGKCCVRSFRFGVCMMTRQMLLYVWTFGGQLQLSVDYNSAYYSSETPKELLKCVKEVLEAELAVTLTLTTAEM</sequence>
<evidence type="ECO:0000256" key="2">
    <source>
        <dbReference type="ARBA" id="ARBA00023315"/>
    </source>
</evidence>
<keyword evidence="1" id="KW-0808">Transferase</keyword>
<dbReference type="GO" id="GO:0016746">
    <property type="term" value="F:acyltransferase activity"/>
    <property type="evidence" value="ECO:0007669"/>
    <property type="project" value="UniProtKB-KW"/>
</dbReference>
<evidence type="ECO:0000313" key="4">
    <source>
        <dbReference type="EMBL" id="KAK3324865.1"/>
    </source>
</evidence>
<proteinExistence type="predicted"/>
<dbReference type="PANTHER" id="PTHR42034">
    <property type="entry name" value="CHROMOSOME 7, WHOLE GENOME SHOTGUN SEQUENCE-RELATED"/>
    <property type="match status" value="1"/>
</dbReference>
<evidence type="ECO:0000313" key="5">
    <source>
        <dbReference type="Proteomes" id="UP001283341"/>
    </source>
</evidence>
<comment type="caution">
    <text evidence="4">The sequence shown here is derived from an EMBL/GenBank/DDBJ whole genome shotgun (WGS) entry which is preliminary data.</text>
</comment>
<dbReference type="InterPro" id="IPR031641">
    <property type="entry name" value="PapA_C"/>
</dbReference>
<reference evidence="4" key="1">
    <citation type="journal article" date="2023" name="Mol. Phylogenet. Evol.">
        <title>Genome-scale phylogeny and comparative genomics of the fungal order Sordariales.</title>
        <authorList>
            <person name="Hensen N."/>
            <person name="Bonometti L."/>
            <person name="Westerberg I."/>
            <person name="Brannstrom I.O."/>
            <person name="Guillou S."/>
            <person name="Cros-Aarteil S."/>
            <person name="Calhoun S."/>
            <person name="Haridas S."/>
            <person name="Kuo A."/>
            <person name="Mondo S."/>
            <person name="Pangilinan J."/>
            <person name="Riley R."/>
            <person name="LaButti K."/>
            <person name="Andreopoulos B."/>
            <person name="Lipzen A."/>
            <person name="Chen C."/>
            <person name="Yan M."/>
            <person name="Daum C."/>
            <person name="Ng V."/>
            <person name="Clum A."/>
            <person name="Steindorff A."/>
            <person name="Ohm R.A."/>
            <person name="Martin F."/>
            <person name="Silar P."/>
            <person name="Natvig D.O."/>
            <person name="Lalanne C."/>
            <person name="Gautier V."/>
            <person name="Ament-Velasquez S.L."/>
            <person name="Kruys A."/>
            <person name="Hutchinson M.I."/>
            <person name="Powell A.J."/>
            <person name="Barry K."/>
            <person name="Miller A.N."/>
            <person name="Grigoriev I.V."/>
            <person name="Debuchy R."/>
            <person name="Gladieux P."/>
            <person name="Hiltunen Thoren M."/>
            <person name="Johannesson H."/>
        </authorList>
    </citation>
    <scope>NUCLEOTIDE SEQUENCE</scope>
    <source>
        <strain evidence="4">CBS 118394</strain>
    </source>
</reference>
<dbReference type="EMBL" id="JAUEDM010000002">
    <property type="protein sequence ID" value="KAK3324865.1"/>
    <property type="molecule type" value="Genomic_DNA"/>
</dbReference>
<gene>
    <name evidence="4" type="ORF">B0H66DRAFT_528922</name>
</gene>
<reference evidence="4" key="2">
    <citation type="submission" date="2023-06" db="EMBL/GenBank/DDBJ databases">
        <authorList>
            <consortium name="Lawrence Berkeley National Laboratory"/>
            <person name="Haridas S."/>
            <person name="Hensen N."/>
            <person name="Bonometti L."/>
            <person name="Westerberg I."/>
            <person name="Brannstrom I.O."/>
            <person name="Guillou S."/>
            <person name="Cros-Aarteil S."/>
            <person name="Calhoun S."/>
            <person name="Kuo A."/>
            <person name="Mondo S."/>
            <person name="Pangilinan J."/>
            <person name="Riley R."/>
            <person name="Labutti K."/>
            <person name="Andreopoulos B."/>
            <person name="Lipzen A."/>
            <person name="Chen C."/>
            <person name="Yanf M."/>
            <person name="Daum C."/>
            <person name="Ng V."/>
            <person name="Clum A."/>
            <person name="Steindorff A."/>
            <person name="Ohm R."/>
            <person name="Martin F."/>
            <person name="Silar P."/>
            <person name="Natvig D."/>
            <person name="Lalanne C."/>
            <person name="Gautier V."/>
            <person name="Ament-Velasquez S.L."/>
            <person name="Kruys A."/>
            <person name="Hutchinson M.I."/>
            <person name="Powell A.J."/>
            <person name="Barry K."/>
            <person name="Miller A.N."/>
            <person name="Grigoriev I.V."/>
            <person name="Debuchy R."/>
            <person name="Gladieux P."/>
            <person name="Thoren M.H."/>
            <person name="Johannesson H."/>
        </authorList>
    </citation>
    <scope>NUCLEOTIDE SEQUENCE</scope>
    <source>
        <strain evidence="4">CBS 118394</strain>
    </source>
</reference>
<dbReference type="Gene3D" id="3.30.559.30">
    <property type="entry name" value="Nonribosomal peptide synthetase, condensation domain"/>
    <property type="match status" value="1"/>
</dbReference>
<name>A0AAE0IGT6_9PEZI</name>
<dbReference type="AlphaFoldDB" id="A0AAE0IGT6"/>
<dbReference type="Proteomes" id="UP001283341">
    <property type="component" value="Unassembled WGS sequence"/>
</dbReference>
<keyword evidence="2" id="KW-0012">Acyltransferase</keyword>
<dbReference type="PANTHER" id="PTHR42034:SF1">
    <property type="entry name" value="CONDENSATION DOMAIN-CONTAINING PROTEIN"/>
    <property type="match status" value="1"/>
</dbReference>
<dbReference type="InterPro" id="IPR023213">
    <property type="entry name" value="CAT-like_dom_sf"/>
</dbReference>
<feature type="domain" description="Phthiocerol/phthiodiolone dimycocerosyl transferase C-terminal" evidence="3">
    <location>
        <begin position="227"/>
        <end position="323"/>
    </location>
</feature>
<dbReference type="SUPFAM" id="SSF52777">
    <property type="entry name" value="CoA-dependent acyltransferases"/>
    <property type="match status" value="1"/>
</dbReference>
<evidence type="ECO:0000256" key="1">
    <source>
        <dbReference type="ARBA" id="ARBA00022679"/>
    </source>
</evidence>
<protein>
    <recommendedName>
        <fullName evidence="3">Phthiocerol/phthiodiolone dimycocerosyl transferase C-terminal domain-containing protein</fullName>
    </recommendedName>
</protein>
<accession>A0AAE0IGT6</accession>
<dbReference type="Gene3D" id="3.30.559.10">
    <property type="entry name" value="Chloramphenicol acetyltransferase-like domain"/>
    <property type="match status" value="1"/>
</dbReference>